<keyword evidence="2" id="KW-0812">Transmembrane</keyword>
<feature type="region of interest" description="Disordered" evidence="1">
    <location>
        <begin position="340"/>
        <end position="386"/>
    </location>
</feature>
<feature type="compositionally biased region" description="Low complexity" evidence="1">
    <location>
        <begin position="104"/>
        <end position="128"/>
    </location>
</feature>
<accession>A0ABT6ZZS5</accession>
<dbReference type="Gene3D" id="1.10.101.10">
    <property type="entry name" value="PGBD-like superfamily/PGBD"/>
    <property type="match status" value="1"/>
</dbReference>
<feature type="transmembrane region" description="Helical" evidence="2">
    <location>
        <begin position="58"/>
        <end position="79"/>
    </location>
</feature>
<feature type="domain" description="Peptidoglycan binding-like" evidence="3">
    <location>
        <begin position="236"/>
        <end position="285"/>
    </location>
</feature>
<dbReference type="SUPFAM" id="SSF47090">
    <property type="entry name" value="PGBD-like"/>
    <property type="match status" value="1"/>
</dbReference>
<dbReference type="InterPro" id="IPR036366">
    <property type="entry name" value="PGBDSf"/>
</dbReference>
<feature type="compositionally biased region" description="Gly residues" evidence="1">
    <location>
        <begin position="129"/>
        <end position="139"/>
    </location>
</feature>
<feature type="region of interest" description="Disordered" evidence="1">
    <location>
        <begin position="1"/>
        <end position="54"/>
    </location>
</feature>
<dbReference type="Pfam" id="PF01471">
    <property type="entry name" value="PG_binding_1"/>
    <property type="match status" value="1"/>
</dbReference>
<keyword evidence="5" id="KW-1185">Reference proteome</keyword>
<feature type="compositionally biased region" description="Low complexity" evidence="1">
    <location>
        <begin position="19"/>
        <end position="36"/>
    </location>
</feature>
<proteinExistence type="predicted"/>
<dbReference type="InterPro" id="IPR036365">
    <property type="entry name" value="PGBD-like_sf"/>
</dbReference>
<feature type="region of interest" description="Disordered" evidence="1">
    <location>
        <begin position="74"/>
        <end position="207"/>
    </location>
</feature>
<evidence type="ECO:0000256" key="1">
    <source>
        <dbReference type="SAM" id="MobiDB-lite"/>
    </source>
</evidence>
<feature type="compositionally biased region" description="Low complexity" evidence="1">
    <location>
        <begin position="140"/>
        <end position="165"/>
    </location>
</feature>
<keyword evidence="2" id="KW-1133">Transmembrane helix</keyword>
<evidence type="ECO:0000259" key="3">
    <source>
        <dbReference type="Pfam" id="PF01471"/>
    </source>
</evidence>
<reference evidence="4 5" key="1">
    <citation type="submission" date="2023-05" db="EMBL/GenBank/DDBJ databases">
        <title>Streptantibioticus silvisoli sp. nov., acidotolerant actinomycetes 1 from pine litter.</title>
        <authorList>
            <person name="Swiecimska M."/>
            <person name="Golinska P."/>
            <person name="Sangal V."/>
            <person name="Wachnowicz B."/>
            <person name="Goodfellow M."/>
        </authorList>
    </citation>
    <scope>NUCLEOTIDE SEQUENCE [LARGE SCALE GENOMIC DNA]</scope>
    <source>
        <strain evidence="4 5">DSM 42109</strain>
    </source>
</reference>
<name>A0ABT6ZZS5_9ACTN</name>
<dbReference type="Proteomes" id="UP001214441">
    <property type="component" value="Unassembled WGS sequence"/>
</dbReference>
<protein>
    <submittedName>
        <fullName evidence="4">Peptidoglycan-binding protein</fullName>
    </submittedName>
</protein>
<evidence type="ECO:0000256" key="2">
    <source>
        <dbReference type="SAM" id="Phobius"/>
    </source>
</evidence>
<gene>
    <name evidence="4" type="ORF">NMN56_020695</name>
</gene>
<evidence type="ECO:0000313" key="4">
    <source>
        <dbReference type="EMBL" id="MDJ1134337.1"/>
    </source>
</evidence>
<feature type="compositionally biased region" description="Gly residues" evidence="1">
    <location>
        <begin position="166"/>
        <end position="179"/>
    </location>
</feature>
<dbReference type="Gene3D" id="2.40.420.20">
    <property type="match status" value="1"/>
</dbReference>
<sequence length="476" mass="47756">MTPHEEATPTGDEPPARHGTTTDAGTTDAGTTGTGTSDPVPTDEGPQRRTKRPLRASLITLAAITAVGAAGVAATGSFGGSAGTAEAPRASGPARTAKVERTTLTRTETVDGTLGFGTPSTVQQTGTSTGTGTGTGTSTGAGTDTGTPGDGNSQASGSAAPQGSGSPSGQGGEQPGEGEQSGRGDGEDEAGIVTWLPAEGETLTRGETVYSVDEHKVPLFYGSKPFYRTMKPGTEGGDVETLEKNLSALGYSGFTADDTYTDGTADAVRDWQDDMSREETGTVGPGDAVVAPGARRVSELKTSPGALSGGEALTWTGTERNVTVDLEAGFEDLVEKGTKATVGLPDGGTVEAEVTDIGSPSGSGEAKEGGSEESGEGSGADEATLPVELKVGAQRELGRYQAASVDVTLKAETRKDVLAVPVNALLARSGGGYAVETTGVDGRSRRTPVKLGMFANGKVEVSGAGIKEGLDVGVPR</sequence>
<dbReference type="InterPro" id="IPR002477">
    <property type="entry name" value="Peptidoglycan-bd-like"/>
</dbReference>
<dbReference type="EMBL" id="JANCPR020000020">
    <property type="protein sequence ID" value="MDJ1134337.1"/>
    <property type="molecule type" value="Genomic_DNA"/>
</dbReference>
<comment type="caution">
    <text evidence="4">The sequence shown here is derived from an EMBL/GenBank/DDBJ whole genome shotgun (WGS) entry which is preliminary data.</text>
</comment>
<dbReference type="RefSeq" id="WP_274046575.1">
    <property type="nucleotide sequence ID" value="NZ_JANCPR020000020.1"/>
</dbReference>
<keyword evidence="2" id="KW-0472">Membrane</keyword>
<evidence type="ECO:0000313" key="5">
    <source>
        <dbReference type="Proteomes" id="UP001214441"/>
    </source>
</evidence>
<organism evidence="4 5">
    <name type="scientific">Streptomyces iconiensis</name>
    <dbReference type="NCBI Taxonomy" id="1384038"/>
    <lineage>
        <taxon>Bacteria</taxon>
        <taxon>Bacillati</taxon>
        <taxon>Actinomycetota</taxon>
        <taxon>Actinomycetes</taxon>
        <taxon>Kitasatosporales</taxon>
        <taxon>Streptomycetaceae</taxon>
        <taxon>Streptomyces</taxon>
    </lineage>
</organism>